<accession>A0ABV7CG34</accession>
<evidence type="ECO:0000313" key="2">
    <source>
        <dbReference type="Proteomes" id="UP001595453"/>
    </source>
</evidence>
<dbReference type="Proteomes" id="UP001595453">
    <property type="component" value="Unassembled WGS sequence"/>
</dbReference>
<dbReference type="RefSeq" id="WP_377120910.1">
    <property type="nucleotide sequence ID" value="NZ_JBHRSD010000006.1"/>
</dbReference>
<dbReference type="Pfam" id="PF08888">
    <property type="entry name" value="HopJ"/>
    <property type="match status" value="1"/>
</dbReference>
<protein>
    <submittedName>
        <fullName evidence="1">HopJ type III effector protein</fullName>
    </submittedName>
</protein>
<sequence length="121" mass="13148">MSALTITELLQHLEHQPETLRFADVITSIEAHYHFTAVAFNNNGVDNAGGENQGSCKVLAFAKLHQLSKAQTLACFAEHYFADVLVNPSATNHANIRALLASELGIDGVEFSQVALQEKGR</sequence>
<dbReference type="InterPro" id="IPR014984">
    <property type="entry name" value="HopJ"/>
</dbReference>
<gene>
    <name evidence="1" type="ORF">ACFOEE_03370</name>
</gene>
<reference evidence="2" key="1">
    <citation type="journal article" date="2019" name="Int. J. Syst. Evol. Microbiol.">
        <title>The Global Catalogue of Microorganisms (GCM) 10K type strain sequencing project: providing services to taxonomists for standard genome sequencing and annotation.</title>
        <authorList>
            <consortium name="The Broad Institute Genomics Platform"/>
            <consortium name="The Broad Institute Genome Sequencing Center for Infectious Disease"/>
            <person name="Wu L."/>
            <person name="Ma J."/>
        </authorList>
    </citation>
    <scope>NUCLEOTIDE SEQUENCE [LARGE SCALE GENOMIC DNA]</scope>
    <source>
        <strain evidence="2">KCTC 42730</strain>
    </source>
</reference>
<keyword evidence="2" id="KW-1185">Reference proteome</keyword>
<dbReference type="EMBL" id="JBHRSD010000006">
    <property type="protein sequence ID" value="MFC3031562.1"/>
    <property type="molecule type" value="Genomic_DNA"/>
</dbReference>
<proteinExistence type="predicted"/>
<name>A0ABV7CG34_9GAMM</name>
<dbReference type="InterPro" id="IPR038604">
    <property type="entry name" value="HopJ_sf"/>
</dbReference>
<evidence type="ECO:0000313" key="1">
    <source>
        <dbReference type="EMBL" id="MFC3031562.1"/>
    </source>
</evidence>
<dbReference type="Gene3D" id="3.20.160.10">
    <property type="entry name" value="vpa0580 domain like"/>
    <property type="match status" value="1"/>
</dbReference>
<organism evidence="1 2">
    <name type="scientific">Pseudoalteromonas fenneropenaei</name>
    <dbReference type="NCBI Taxonomy" id="1737459"/>
    <lineage>
        <taxon>Bacteria</taxon>
        <taxon>Pseudomonadati</taxon>
        <taxon>Pseudomonadota</taxon>
        <taxon>Gammaproteobacteria</taxon>
        <taxon>Alteromonadales</taxon>
        <taxon>Pseudoalteromonadaceae</taxon>
        <taxon>Pseudoalteromonas</taxon>
    </lineage>
</organism>
<comment type="caution">
    <text evidence="1">The sequence shown here is derived from an EMBL/GenBank/DDBJ whole genome shotgun (WGS) entry which is preliminary data.</text>
</comment>